<evidence type="ECO:0000313" key="4">
    <source>
        <dbReference type="Proteomes" id="UP000613743"/>
    </source>
</evidence>
<feature type="transmembrane region" description="Helical" evidence="1">
    <location>
        <begin position="104"/>
        <end position="124"/>
    </location>
</feature>
<keyword evidence="4" id="KW-1185">Reference proteome</keyword>
<dbReference type="NCBIfam" id="NF033664">
    <property type="entry name" value="PACE_transport"/>
    <property type="match status" value="1"/>
</dbReference>
<name>A0A917JUE3_9GAMM</name>
<feature type="transmembrane region" description="Helical" evidence="1">
    <location>
        <begin position="38"/>
        <end position="64"/>
    </location>
</feature>
<accession>A0A917JUE3</accession>
<evidence type="ECO:0000259" key="2">
    <source>
        <dbReference type="Pfam" id="PF05232"/>
    </source>
</evidence>
<evidence type="ECO:0000313" key="3">
    <source>
        <dbReference type="EMBL" id="GGI87464.1"/>
    </source>
</evidence>
<reference evidence="3" key="1">
    <citation type="journal article" date="2014" name="Int. J. Syst. Evol. Microbiol.">
        <title>Complete genome sequence of Corynebacterium casei LMG S-19264T (=DSM 44701T), isolated from a smear-ripened cheese.</title>
        <authorList>
            <consortium name="US DOE Joint Genome Institute (JGI-PGF)"/>
            <person name="Walter F."/>
            <person name="Albersmeier A."/>
            <person name="Kalinowski J."/>
            <person name="Ruckert C."/>
        </authorList>
    </citation>
    <scope>NUCLEOTIDE SEQUENCE</scope>
    <source>
        <strain evidence="3">JCM 30804</strain>
    </source>
</reference>
<dbReference type="InterPro" id="IPR058208">
    <property type="entry name" value="PACE"/>
</dbReference>
<gene>
    <name evidence="3" type="ORF">GCM10009332_25890</name>
</gene>
<dbReference type="Proteomes" id="UP000613743">
    <property type="component" value="Unassembled WGS sequence"/>
</dbReference>
<feature type="domain" description="Chlorhexidine efflux transporter" evidence="2">
    <location>
        <begin position="2"/>
        <end position="65"/>
    </location>
</feature>
<organism evidence="3 4">
    <name type="scientific">Shewanella gelidii</name>
    <dbReference type="NCBI Taxonomy" id="1642821"/>
    <lineage>
        <taxon>Bacteria</taxon>
        <taxon>Pseudomonadati</taxon>
        <taxon>Pseudomonadota</taxon>
        <taxon>Gammaproteobacteria</taxon>
        <taxon>Alteromonadales</taxon>
        <taxon>Shewanellaceae</taxon>
        <taxon>Shewanella</taxon>
    </lineage>
</organism>
<feature type="transmembrane region" description="Helical" evidence="1">
    <location>
        <begin position="12"/>
        <end position="32"/>
    </location>
</feature>
<dbReference type="InterPro" id="IPR007896">
    <property type="entry name" value="BTP_bacteria"/>
</dbReference>
<feature type="domain" description="Chlorhexidine efflux transporter" evidence="2">
    <location>
        <begin position="73"/>
        <end position="134"/>
    </location>
</feature>
<dbReference type="AlphaFoldDB" id="A0A917JUE3"/>
<protein>
    <submittedName>
        <fullName evidence="3">Membrane protein</fullName>
    </submittedName>
</protein>
<sequence>MRSFKDRVRHAVLFEAVLLCFAIGFGQLFFQADFIELGVLALLLTLIAMCVNGVFNLGFDYWLLRRNGHTQKTQALRILHSTGFELVLLLVTVPVMAWGLNISLIQALVADLGFILFVLFYGYLFNLWYDWQFPVESQTSHEC</sequence>
<proteinExistence type="predicted"/>
<keyword evidence="1" id="KW-1133">Transmembrane helix</keyword>
<dbReference type="EMBL" id="BMPZ01000008">
    <property type="protein sequence ID" value="GGI87464.1"/>
    <property type="molecule type" value="Genomic_DNA"/>
</dbReference>
<comment type="caution">
    <text evidence="3">The sequence shown here is derived from an EMBL/GenBank/DDBJ whole genome shotgun (WGS) entry which is preliminary data.</text>
</comment>
<dbReference type="Pfam" id="PF05232">
    <property type="entry name" value="BTP"/>
    <property type="match status" value="2"/>
</dbReference>
<feature type="transmembrane region" description="Helical" evidence="1">
    <location>
        <begin position="76"/>
        <end position="98"/>
    </location>
</feature>
<keyword evidence="1" id="KW-0812">Transmembrane</keyword>
<evidence type="ECO:0000256" key="1">
    <source>
        <dbReference type="SAM" id="Phobius"/>
    </source>
</evidence>
<keyword evidence="1" id="KW-0472">Membrane</keyword>
<reference evidence="3" key="2">
    <citation type="submission" date="2020-09" db="EMBL/GenBank/DDBJ databases">
        <authorList>
            <person name="Sun Q."/>
            <person name="Ohkuma M."/>
        </authorList>
    </citation>
    <scope>NUCLEOTIDE SEQUENCE</scope>
    <source>
        <strain evidence="3">JCM 30804</strain>
    </source>
</reference>
<dbReference type="RefSeq" id="WP_188921603.1">
    <property type="nucleotide sequence ID" value="NZ_BMPZ01000008.1"/>
</dbReference>